<reference evidence="1" key="1">
    <citation type="journal article" date="2021" name="Nat. Commun.">
        <title>Genetic determinants of endophytism in the Arabidopsis root mycobiome.</title>
        <authorList>
            <person name="Mesny F."/>
            <person name="Miyauchi S."/>
            <person name="Thiergart T."/>
            <person name="Pickel B."/>
            <person name="Atanasova L."/>
            <person name="Karlsson M."/>
            <person name="Huettel B."/>
            <person name="Barry K.W."/>
            <person name="Haridas S."/>
            <person name="Chen C."/>
            <person name="Bauer D."/>
            <person name="Andreopoulos W."/>
            <person name="Pangilinan J."/>
            <person name="LaButti K."/>
            <person name="Riley R."/>
            <person name="Lipzen A."/>
            <person name="Clum A."/>
            <person name="Drula E."/>
            <person name="Henrissat B."/>
            <person name="Kohler A."/>
            <person name="Grigoriev I.V."/>
            <person name="Martin F.M."/>
            <person name="Hacquard S."/>
        </authorList>
    </citation>
    <scope>NUCLEOTIDE SEQUENCE</scope>
    <source>
        <strain evidence="1">MPI-SDFR-AT-0073</strain>
    </source>
</reference>
<gene>
    <name evidence="1" type="ORF">BKA67DRAFT_531476</name>
</gene>
<proteinExistence type="predicted"/>
<name>A0A9P9A338_9PEZI</name>
<dbReference type="RefSeq" id="XP_045965557.1">
    <property type="nucleotide sequence ID" value="XM_046099387.1"/>
</dbReference>
<evidence type="ECO:0000313" key="1">
    <source>
        <dbReference type="EMBL" id="KAH6661426.1"/>
    </source>
</evidence>
<organism evidence="1 2">
    <name type="scientific">Truncatella angustata</name>
    <dbReference type="NCBI Taxonomy" id="152316"/>
    <lineage>
        <taxon>Eukaryota</taxon>
        <taxon>Fungi</taxon>
        <taxon>Dikarya</taxon>
        <taxon>Ascomycota</taxon>
        <taxon>Pezizomycotina</taxon>
        <taxon>Sordariomycetes</taxon>
        <taxon>Xylariomycetidae</taxon>
        <taxon>Amphisphaeriales</taxon>
        <taxon>Sporocadaceae</taxon>
        <taxon>Truncatella</taxon>
    </lineage>
</organism>
<keyword evidence="2" id="KW-1185">Reference proteome</keyword>
<accession>A0A9P9A338</accession>
<comment type="caution">
    <text evidence="1">The sequence shown here is derived from an EMBL/GenBank/DDBJ whole genome shotgun (WGS) entry which is preliminary data.</text>
</comment>
<protein>
    <submittedName>
        <fullName evidence="1">Uncharacterized protein</fullName>
    </submittedName>
</protein>
<dbReference type="OrthoDB" id="5026756at2759"/>
<sequence length="200" mass="23220">MRYSAMVKIARIAVVAQSMASLEKEVSKRVTGGQDVDEAREFTESLFVNVRRKVDRFMTRATAKSQPGVMDWILTTRTYGLKIVYTTLAEGHIQWDGDRITFHRIQFTMNELRAMVYQMVRDTRKMLGDALLLASGPDQEEPVGFPEIPWDLLQDDHGDSRIGYSFLQDDRNPWPVEGTRWLAERISSHLELKHRWFRGE</sequence>
<dbReference type="GeneID" id="70128279"/>
<dbReference type="AlphaFoldDB" id="A0A9P9A338"/>
<evidence type="ECO:0000313" key="2">
    <source>
        <dbReference type="Proteomes" id="UP000758603"/>
    </source>
</evidence>
<dbReference type="Proteomes" id="UP000758603">
    <property type="component" value="Unassembled WGS sequence"/>
</dbReference>
<dbReference type="EMBL" id="JAGPXC010000001">
    <property type="protein sequence ID" value="KAH6661426.1"/>
    <property type="molecule type" value="Genomic_DNA"/>
</dbReference>